<evidence type="ECO:0000313" key="2">
    <source>
        <dbReference type="EMBL" id="MCY9597925.1"/>
    </source>
</evidence>
<dbReference type="Proteomes" id="UP000288943">
    <property type="component" value="Chromosome"/>
</dbReference>
<dbReference type="RefSeq" id="WP_042232540.1">
    <property type="nucleotide sequence ID" value="NZ_CP026520.1"/>
</dbReference>
<evidence type="ECO:0000313" key="4">
    <source>
        <dbReference type="Proteomes" id="UP000288943"/>
    </source>
</evidence>
<sequence length="131" mass="14414">MKRIISSRLAGNLLVLLNTGMFLVHVLILLKVIPSHFIWGGRINGESELVALESVSVVIQIVFIALIALKTGYLLPGRFKRTARIGLWLLFVFMVLNTAGNLASISGPEKLFMTPLTVVLAFLSLRLAVEK</sequence>
<dbReference type="AlphaFoldDB" id="A0A410X107"/>
<feature type="transmembrane region" description="Helical" evidence="1">
    <location>
        <begin position="54"/>
        <end position="75"/>
    </location>
</feature>
<dbReference type="KEGG" id="pchi:PC41400_22560"/>
<keyword evidence="5" id="KW-1185">Reference proteome</keyword>
<keyword evidence="1" id="KW-0472">Membrane</keyword>
<reference evidence="3 4" key="1">
    <citation type="submission" date="2018-01" db="EMBL/GenBank/DDBJ databases">
        <title>The whole genome sequencing and assembly of Paenibacillus chitinolyticus KCCM 41400 strain.</title>
        <authorList>
            <person name="Kim J.-Y."/>
            <person name="Park M.-K."/>
            <person name="Lee Y.-J."/>
            <person name="Yi H."/>
            <person name="Bahn Y.-S."/>
            <person name="Kim J.F."/>
            <person name="Lee D.-W."/>
        </authorList>
    </citation>
    <scope>NUCLEOTIDE SEQUENCE [LARGE SCALE GENOMIC DNA]</scope>
    <source>
        <strain evidence="3 4">KCCM 41400</strain>
    </source>
</reference>
<proteinExistence type="predicted"/>
<feature type="transmembrane region" description="Helical" evidence="1">
    <location>
        <begin position="12"/>
        <end position="34"/>
    </location>
</feature>
<name>A0A410X107_9BACL</name>
<keyword evidence="1" id="KW-0812">Transmembrane</keyword>
<protein>
    <recommendedName>
        <fullName evidence="6">DUF1648 domain-containing protein</fullName>
    </recommendedName>
</protein>
<gene>
    <name evidence="2" type="ORF">M5X16_19330</name>
    <name evidence="3" type="ORF">PC41400_22560</name>
</gene>
<feature type="transmembrane region" description="Helical" evidence="1">
    <location>
        <begin position="111"/>
        <end position="129"/>
    </location>
</feature>
<dbReference type="EMBL" id="CP026520">
    <property type="protein sequence ID" value="QAV20303.1"/>
    <property type="molecule type" value="Genomic_DNA"/>
</dbReference>
<organism evidence="3 4">
    <name type="scientific">Paenibacillus chitinolyticus</name>
    <dbReference type="NCBI Taxonomy" id="79263"/>
    <lineage>
        <taxon>Bacteria</taxon>
        <taxon>Bacillati</taxon>
        <taxon>Bacillota</taxon>
        <taxon>Bacilli</taxon>
        <taxon>Bacillales</taxon>
        <taxon>Paenibacillaceae</taxon>
        <taxon>Paenibacillus</taxon>
    </lineage>
</organism>
<dbReference type="EMBL" id="JAMDMJ010000025">
    <property type="protein sequence ID" value="MCY9597925.1"/>
    <property type="molecule type" value="Genomic_DNA"/>
</dbReference>
<reference evidence="2 5" key="2">
    <citation type="submission" date="2022-05" db="EMBL/GenBank/DDBJ databases">
        <title>Genome Sequencing of Bee-Associated Microbes.</title>
        <authorList>
            <person name="Dunlap C."/>
        </authorList>
    </citation>
    <scope>NUCLEOTIDE SEQUENCE [LARGE SCALE GENOMIC DNA]</scope>
    <source>
        <strain evidence="2 5">NRRL B-23120</strain>
    </source>
</reference>
<evidence type="ECO:0008006" key="6">
    <source>
        <dbReference type="Google" id="ProtNLM"/>
    </source>
</evidence>
<feature type="transmembrane region" description="Helical" evidence="1">
    <location>
        <begin position="87"/>
        <end position="105"/>
    </location>
</feature>
<dbReference type="OrthoDB" id="2868029at2"/>
<evidence type="ECO:0000313" key="3">
    <source>
        <dbReference type="EMBL" id="QAV20303.1"/>
    </source>
</evidence>
<dbReference type="Proteomes" id="UP001527202">
    <property type="component" value="Unassembled WGS sequence"/>
</dbReference>
<dbReference type="GeneID" id="95377580"/>
<accession>A0A410X107</accession>
<evidence type="ECO:0000313" key="5">
    <source>
        <dbReference type="Proteomes" id="UP001527202"/>
    </source>
</evidence>
<keyword evidence="1" id="KW-1133">Transmembrane helix</keyword>
<evidence type="ECO:0000256" key="1">
    <source>
        <dbReference type="SAM" id="Phobius"/>
    </source>
</evidence>